<evidence type="ECO:0000256" key="5">
    <source>
        <dbReference type="RuleBase" id="RU361183"/>
    </source>
</evidence>
<evidence type="ECO:0000256" key="4">
    <source>
        <dbReference type="PROSITE-ProRule" id="PRU01211"/>
    </source>
</evidence>
<dbReference type="EC" id="3.4.24.-" evidence="5"/>
<evidence type="ECO:0000313" key="7">
    <source>
        <dbReference type="EMBL" id="JAW07123.1"/>
    </source>
</evidence>
<proteinExistence type="inferred from homology"/>
<evidence type="ECO:0000259" key="6">
    <source>
        <dbReference type="PROSITE" id="PS51864"/>
    </source>
</evidence>
<sequence>MSLKLAYRHLFVVGVLLLPCSAFLIQDTREISSVEGRGRLLSRTLRSTGKVPKTWPGGVVPFVVDKTLIVYPAYRRVIQKAMNNIEKKSCVRFKYRTKEKDYIRLVLSKRCSSNIGKKGGRQILRLHVSCVNIGIVLHELMHALGFNHEHTRYDRDKYLIVHKNNLPEDVHRKYEARPSNTFQTMTGYSYNSIMHYSRKDESLNGKDTLVPIKPGIKLIPAYKKTSLSPIDVKRINILYPCTNLS</sequence>
<evidence type="ECO:0000256" key="3">
    <source>
        <dbReference type="ARBA" id="ARBA00025529"/>
    </source>
</evidence>
<feature type="signal peptide" evidence="5">
    <location>
        <begin position="1"/>
        <end position="22"/>
    </location>
</feature>
<dbReference type="InterPro" id="IPR001506">
    <property type="entry name" value="Peptidase_M12A"/>
</dbReference>
<evidence type="ECO:0000256" key="2">
    <source>
        <dbReference type="ARBA" id="ARBA00011245"/>
    </source>
</evidence>
<feature type="binding site" evidence="4">
    <location>
        <position position="142"/>
    </location>
    <ligand>
        <name>Zn(2+)</name>
        <dbReference type="ChEBI" id="CHEBI:29105"/>
        <note>catalytic</note>
    </ligand>
</feature>
<dbReference type="InterPro" id="IPR006026">
    <property type="entry name" value="Peptidase_Metallo"/>
</dbReference>
<name>A0A224XEZ8_9SCOR</name>
<dbReference type="EMBL" id="GFBG01000044">
    <property type="protein sequence ID" value="JAW07123.1"/>
    <property type="molecule type" value="Transcribed_RNA"/>
</dbReference>
<dbReference type="InterPro" id="IPR034035">
    <property type="entry name" value="Astacin-like_dom"/>
</dbReference>
<keyword evidence="4 5" id="KW-0645">Protease</keyword>
<organism evidence="7">
    <name type="scientific">Megacormus gertschi</name>
    <dbReference type="NCBI Taxonomy" id="1843536"/>
    <lineage>
        <taxon>Eukaryota</taxon>
        <taxon>Metazoa</taxon>
        <taxon>Ecdysozoa</taxon>
        <taxon>Arthropoda</taxon>
        <taxon>Chelicerata</taxon>
        <taxon>Arachnida</taxon>
        <taxon>Scorpiones</taxon>
        <taxon>Iurida</taxon>
        <taxon>Chactoidea</taxon>
        <taxon>Euscorpiidae</taxon>
        <taxon>Megacorminae</taxon>
        <taxon>Megacormini</taxon>
        <taxon>Megacormus</taxon>
    </lineage>
</organism>
<dbReference type="GO" id="GO:0004222">
    <property type="term" value="F:metalloendopeptidase activity"/>
    <property type="evidence" value="ECO:0007669"/>
    <property type="project" value="UniProtKB-UniRule"/>
</dbReference>
<dbReference type="GO" id="GO:0006508">
    <property type="term" value="P:proteolysis"/>
    <property type="evidence" value="ECO:0007669"/>
    <property type="project" value="UniProtKB-KW"/>
</dbReference>
<comment type="subunit">
    <text evidence="2">Monomer.</text>
</comment>
<feature type="domain" description="Peptidase M12A" evidence="6">
    <location>
        <begin position="43"/>
        <end position="242"/>
    </location>
</feature>
<comment type="function">
    <text evidence="3">Zinc metalloprotease. Provoques deadhesion of endothelial cells from cell cultures, and also degradation of fibronectin, fibrinogen and gelatin in vitro. Its role in the venom is not fully understood but it might act as a spreading factor that facilitates diffusion of other venom toxins. Alternatively, it might be involved in the proteolytic processing of other venom toxins or it might play a role in extra-oral digestion of prey.</text>
</comment>
<dbReference type="Pfam" id="PF01400">
    <property type="entry name" value="Astacin"/>
    <property type="match status" value="1"/>
</dbReference>
<dbReference type="AlphaFoldDB" id="A0A224XEZ8"/>
<dbReference type="PANTHER" id="PTHR10127">
    <property type="entry name" value="DISCOIDIN, CUB, EGF, LAMININ , AND ZINC METALLOPROTEASE DOMAIN CONTAINING"/>
    <property type="match status" value="1"/>
</dbReference>
<keyword evidence="4 5" id="KW-0479">Metal-binding</keyword>
<comment type="similarity">
    <text evidence="1">Belongs to the venom metalloproteinase (M12B) family.</text>
</comment>
<feature type="binding site" evidence="4">
    <location>
        <position position="138"/>
    </location>
    <ligand>
        <name>Zn(2+)</name>
        <dbReference type="ChEBI" id="CHEBI:29105"/>
        <note>catalytic</note>
    </ligand>
</feature>
<accession>A0A224XEZ8</accession>
<reference evidence="7" key="1">
    <citation type="submission" date="2016-10" db="EMBL/GenBank/DDBJ databases">
        <title>Venom proteomic and venom gland transcriptomic analyses of the scorpion Megacormus gertschi Diaz-Najera, 1966 (Scorpiones: Euscorpiidae: Megacorminae).</title>
        <authorList>
            <person name="Santibanez-Lopez C.E."/>
            <person name="Cid-Uribe J.I."/>
            <person name="Zamudio F.Z."/>
            <person name="Batista C.V."/>
            <person name="Ortiz E."/>
            <person name="Possani L.D."/>
        </authorList>
    </citation>
    <scope>NUCLEOTIDE SEQUENCE</scope>
    <source>
        <tissue evidence="7">Venom gland</tissue>
    </source>
</reference>
<comment type="cofactor">
    <cofactor evidence="4 5">
        <name>Zn(2+)</name>
        <dbReference type="ChEBI" id="CHEBI:29105"/>
    </cofactor>
    <text evidence="4 5">Binds 1 zinc ion per subunit.</text>
</comment>
<dbReference type="PROSITE" id="PS51864">
    <property type="entry name" value="ASTACIN"/>
    <property type="match status" value="1"/>
</dbReference>
<dbReference type="PANTHER" id="PTHR10127:SF850">
    <property type="entry name" value="METALLOENDOPEPTIDASE"/>
    <property type="match status" value="1"/>
</dbReference>
<keyword evidence="5" id="KW-0732">Signal</keyword>
<keyword evidence="4 5" id="KW-0862">Zinc</keyword>
<dbReference type="Gene3D" id="3.40.390.10">
    <property type="entry name" value="Collagenase (Catalytic Domain)"/>
    <property type="match status" value="1"/>
</dbReference>
<dbReference type="InterPro" id="IPR024079">
    <property type="entry name" value="MetalloPept_cat_dom_sf"/>
</dbReference>
<dbReference type="SMART" id="SM00235">
    <property type="entry name" value="ZnMc"/>
    <property type="match status" value="1"/>
</dbReference>
<comment type="caution">
    <text evidence="4">Lacks conserved residue(s) required for the propagation of feature annotation.</text>
</comment>
<dbReference type="SUPFAM" id="SSF55486">
    <property type="entry name" value="Metalloproteases ('zincins'), catalytic domain"/>
    <property type="match status" value="1"/>
</dbReference>
<evidence type="ECO:0000256" key="1">
    <source>
        <dbReference type="ARBA" id="ARBA00006629"/>
    </source>
</evidence>
<feature type="binding site" evidence="4">
    <location>
        <position position="148"/>
    </location>
    <ligand>
        <name>Zn(2+)</name>
        <dbReference type="ChEBI" id="CHEBI:29105"/>
        <note>catalytic</note>
    </ligand>
</feature>
<dbReference type="CDD" id="cd04280">
    <property type="entry name" value="ZnMc_astacin_like"/>
    <property type="match status" value="1"/>
</dbReference>
<feature type="active site" evidence="4">
    <location>
        <position position="139"/>
    </location>
</feature>
<dbReference type="GO" id="GO:0008270">
    <property type="term" value="F:zinc ion binding"/>
    <property type="evidence" value="ECO:0007669"/>
    <property type="project" value="UniProtKB-UniRule"/>
</dbReference>
<protein>
    <recommendedName>
        <fullName evidence="5">Metalloendopeptidase</fullName>
        <ecNumber evidence="5">3.4.24.-</ecNumber>
    </recommendedName>
</protein>
<feature type="chain" id="PRO_5011810974" description="Metalloendopeptidase" evidence="5">
    <location>
        <begin position="23"/>
        <end position="245"/>
    </location>
</feature>
<dbReference type="PRINTS" id="PR00480">
    <property type="entry name" value="ASTACIN"/>
</dbReference>
<keyword evidence="4 5" id="KW-0378">Hydrolase</keyword>
<keyword evidence="4 5" id="KW-0482">Metalloprotease</keyword>